<protein>
    <recommendedName>
        <fullName evidence="1">DUF281 domain-containing protein</fullName>
    </recommendedName>
</protein>
<feature type="domain" description="DUF281" evidence="1">
    <location>
        <begin position="233"/>
        <end position="286"/>
    </location>
</feature>
<evidence type="ECO:0000313" key="2">
    <source>
        <dbReference type="EMBL" id="EGT32237.1"/>
    </source>
</evidence>
<evidence type="ECO:0000313" key="3">
    <source>
        <dbReference type="Proteomes" id="UP000008068"/>
    </source>
</evidence>
<dbReference type="PANTHER" id="PTHR36517">
    <property type="entry name" value="PROTEIN CBG25732"/>
    <property type="match status" value="1"/>
</dbReference>
<dbReference type="InterPro" id="IPR005098">
    <property type="entry name" value="DUF281"/>
</dbReference>
<sequence length="517" mass="55158">MCKIDDIEPDLQAGQFFDSTPFAPTGKCISTNIRCFQQAGLICTSATISSVTASGSTVIATMSGNTVEARLDCEKDGMFSSGTATKITQLACEFTGCVPPCQACDISSLTPAALPTGAVFTAVDQGSGGCQLVRVTCKRDDTITTCDSVSIIATIPSGSLQIGTVSNYDSVSVNLVCAEDRLYTFEAQTGISGLACNYVNCYSCKTCDLTAITPASMPPGTAMEFEDRMPGACKRTLVTCKRTDGGICNSVTVQAITAGGTTEIASADNDVSEATGGINCNDDGFYTDGTDRITGLNCVFDGCISEFNRTGRDLLRPSLKFPCVRCDLNAIAATGLPAGREYQSQVMPTGGDCLTAVVACSTTDGTFCRQIDINTQGGVLINSNTKSNAAGGVVSCAADGMFYTATGPEVTTLSCVYNGCKSEYQTMFRNSFTKVSYYQNRANNVTYQHLCQQDFHHLEQSSLPICDTHINILEDALGLFHRKSIIQLRLYRHHAHFPSKKGHFSPNSYRSLVFRNQ</sequence>
<proteinExistence type="predicted"/>
<dbReference type="OrthoDB" id="5906551at2759"/>
<accession>G0NJC2</accession>
<organism evidence="3">
    <name type="scientific">Caenorhabditis brenneri</name>
    <name type="common">Nematode worm</name>
    <dbReference type="NCBI Taxonomy" id="135651"/>
    <lineage>
        <taxon>Eukaryota</taxon>
        <taxon>Metazoa</taxon>
        <taxon>Ecdysozoa</taxon>
        <taxon>Nematoda</taxon>
        <taxon>Chromadorea</taxon>
        <taxon>Rhabditida</taxon>
        <taxon>Rhabditina</taxon>
        <taxon>Rhabditomorpha</taxon>
        <taxon>Rhabditoidea</taxon>
        <taxon>Rhabditidae</taxon>
        <taxon>Peloderinae</taxon>
        <taxon>Caenorhabditis</taxon>
    </lineage>
</organism>
<dbReference type="AlphaFoldDB" id="G0NJC2"/>
<dbReference type="eggNOG" id="ENOG502TI8B">
    <property type="taxonomic scope" value="Eukaryota"/>
</dbReference>
<dbReference type="PANTHER" id="PTHR36517:SF1">
    <property type="entry name" value="C6 DOMAIN-CONTAINING PROTEIN-RELATED"/>
    <property type="match status" value="1"/>
</dbReference>
<dbReference type="Proteomes" id="UP000008068">
    <property type="component" value="Unassembled WGS sequence"/>
</dbReference>
<feature type="domain" description="DUF281" evidence="1">
    <location>
        <begin position="28"/>
        <end position="79"/>
    </location>
</feature>
<dbReference type="Pfam" id="PF03436">
    <property type="entry name" value="DUF281"/>
    <property type="match status" value="3"/>
</dbReference>
<dbReference type="EMBL" id="GL379895">
    <property type="protein sequence ID" value="EGT32237.1"/>
    <property type="molecule type" value="Genomic_DNA"/>
</dbReference>
<dbReference type="InParanoid" id="G0NJC2"/>
<reference evidence="3" key="1">
    <citation type="submission" date="2011-07" db="EMBL/GenBank/DDBJ databases">
        <authorList>
            <consortium name="Caenorhabditis brenneri Sequencing and Analysis Consortium"/>
            <person name="Wilson R.K."/>
        </authorList>
    </citation>
    <scope>NUCLEOTIDE SEQUENCE [LARGE SCALE GENOMIC DNA]</scope>
    <source>
        <strain evidence="3">PB2801</strain>
    </source>
</reference>
<name>G0NJC2_CAEBE</name>
<evidence type="ECO:0000259" key="1">
    <source>
        <dbReference type="Pfam" id="PF03436"/>
    </source>
</evidence>
<feature type="domain" description="DUF281" evidence="1">
    <location>
        <begin position="129"/>
        <end position="183"/>
    </location>
</feature>
<keyword evidence="3" id="KW-1185">Reference proteome</keyword>
<gene>
    <name evidence="2" type="ORF">CAEBREN_24805</name>
</gene>
<dbReference type="HOGENOM" id="CLU_566508_0_0_1"/>